<dbReference type="RefSeq" id="WP_003449493.1">
    <property type="nucleotide sequence ID" value="NZ_AJMR01000074.1"/>
</dbReference>
<dbReference type="EMBL" id="AP014862">
    <property type="protein sequence ID" value="BAU74621.1"/>
    <property type="molecule type" value="Genomic_DNA"/>
</dbReference>
<evidence type="ECO:0008006" key="3">
    <source>
        <dbReference type="Google" id="ProtNLM"/>
    </source>
</evidence>
<keyword evidence="2" id="KW-1185">Reference proteome</keyword>
<dbReference type="Pfam" id="PF15731">
    <property type="entry name" value="MqsA_antitoxin"/>
    <property type="match status" value="1"/>
</dbReference>
<dbReference type="Proteomes" id="UP000218554">
    <property type="component" value="Chromosome"/>
</dbReference>
<sequence>MKHQDCVSCGAANGMTRFEDRSFEVEYRNLRRSVQGLSGWECRACGETEFDPDSALRYGAAGDQLIETARRTIAQEMKRIRRKLSLTQKTAVQMLSGGGHNAFSRYERGEVEPPRSLVVLMALLDRHPQLMEEIVAINQDVRLDPQIAAQEPGH</sequence>
<name>A0AAD1FFQ8_METFU</name>
<proteinExistence type="predicted"/>
<dbReference type="Gene3D" id="1.10.260.40">
    <property type="entry name" value="lambda repressor-like DNA-binding domains"/>
    <property type="match status" value="1"/>
</dbReference>
<protein>
    <recommendedName>
        <fullName evidence="3">HTH cro/C1-type domain-containing protein</fullName>
    </recommendedName>
</protein>
<dbReference type="InterPro" id="IPR010982">
    <property type="entry name" value="Lambda_DNA-bd_dom_sf"/>
</dbReference>
<evidence type="ECO:0000313" key="2">
    <source>
        <dbReference type="Proteomes" id="UP000218554"/>
    </source>
</evidence>
<accession>A0AAD1FFQ8</accession>
<gene>
    <name evidence="1" type="ORF">KF707C_29330</name>
</gene>
<reference evidence="2" key="1">
    <citation type="submission" date="2015-05" db="EMBL/GenBank/DDBJ databases">
        <title>Draft genome sequencing of a biphenyl-degrading bacterium, Pseudomonas balearica KF707 (=NBRC110670).</title>
        <authorList>
            <person name="Kimura N."/>
            <person name="Hirose J."/>
            <person name="Watanabe T."/>
            <person name="Suenaga H."/>
            <person name="Fujihara H."/>
            <person name="Noguchi M."/>
            <person name="Hashimoto M."/>
            <person name="Shimodaira J."/>
            <person name="Tsuchikane K."/>
            <person name="Hosoyama A."/>
            <person name="Yamazoe A."/>
            <person name="Fujita N."/>
            <person name="Furukawa K."/>
        </authorList>
    </citation>
    <scope>NUCLEOTIDE SEQUENCE [LARGE SCALE GENOMIC DNA]</scope>
    <source>
        <strain evidence="2">DSM 10086 / NBRC 110670 / KF707</strain>
    </source>
</reference>
<dbReference type="Gene3D" id="3.10.20.860">
    <property type="match status" value="1"/>
</dbReference>
<dbReference type="InterPro" id="IPR032758">
    <property type="entry name" value="MqsA/HigA-2"/>
</dbReference>
<dbReference type="InterPro" id="IPR022452">
    <property type="entry name" value="MqsA"/>
</dbReference>
<dbReference type="NCBIfam" id="TIGR03831">
    <property type="entry name" value="YgiT_finger"/>
    <property type="match status" value="1"/>
</dbReference>
<organism evidence="1 2">
    <name type="scientific">Metapseudomonas furukawaii</name>
    <name type="common">Pseudomonas furukawaii</name>
    <dbReference type="NCBI Taxonomy" id="1149133"/>
    <lineage>
        <taxon>Bacteria</taxon>
        <taxon>Pseudomonadati</taxon>
        <taxon>Pseudomonadota</taxon>
        <taxon>Gammaproteobacteria</taxon>
        <taxon>Pseudomonadales</taxon>
        <taxon>Pseudomonadaceae</taxon>
        <taxon>Metapseudomonas</taxon>
    </lineage>
</organism>
<dbReference type="NCBIfam" id="TIGR03830">
    <property type="entry name" value="CxxCG_CxxCG_HTH"/>
    <property type="match status" value="1"/>
</dbReference>
<dbReference type="AlphaFoldDB" id="A0AAD1FFQ8"/>
<evidence type="ECO:0000313" key="1">
    <source>
        <dbReference type="EMBL" id="BAU74621.1"/>
    </source>
</evidence>
<reference evidence="1 2" key="2">
    <citation type="journal article" date="2017" name="Int. J. Syst. Evol. Microbiol.">
        <title>Pseudomonas furukawaii sp. nov., a polychlorinated biphenyl-degrading bacterium isolated from biphenyl-contaminated soil in Japan.</title>
        <authorList>
            <person name="Kimura N."/>
            <person name="Watanabe T."/>
            <person name="Suenaga H."/>
            <person name="Fujihara H."/>
            <person name="Futagami T."/>
            <person name="Goto M."/>
            <person name="Hanada S."/>
            <person name="Hirose J."/>
        </authorList>
    </citation>
    <scope>NUCLEOTIDE SEQUENCE [LARGE SCALE GENOMIC DNA]</scope>
    <source>
        <strain evidence="2">DSM 10086 / NBRC 110670 / KF707</strain>
    </source>
</reference>
<dbReference type="InterPro" id="IPR022453">
    <property type="entry name" value="Znf_MqsA-type"/>
</dbReference>
<dbReference type="KEGG" id="pfuw:KF707C_29330"/>
<dbReference type="GO" id="GO:0003677">
    <property type="term" value="F:DNA binding"/>
    <property type="evidence" value="ECO:0007669"/>
    <property type="project" value="InterPro"/>
</dbReference>